<dbReference type="SUPFAM" id="SSF51735">
    <property type="entry name" value="NAD(P)-binding Rossmann-fold domains"/>
    <property type="match status" value="1"/>
</dbReference>
<dbReference type="Gene3D" id="3.40.50.720">
    <property type="entry name" value="NAD(P)-binding Rossmann-like Domain"/>
    <property type="match status" value="1"/>
</dbReference>
<dbReference type="STRING" id="253628.A0A0D1XSS6"/>
<dbReference type="PANTHER" id="PTHR43157:SF61">
    <property type="entry name" value="DEHYDROGENASE_REDUCTASE FAMILY PROTEIN, PUTATIVE (AFU_ORTHOLOGUE AFUA_3G01250)-RELATED"/>
    <property type="match status" value="1"/>
</dbReference>
<accession>A0A0D1XSS6</accession>
<name>A0A0D1XSS6_9PEZI</name>
<evidence type="ECO:0000256" key="1">
    <source>
        <dbReference type="ARBA" id="ARBA00023002"/>
    </source>
</evidence>
<reference evidence="2 3" key="1">
    <citation type="submission" date="2015-01" db="EMBL/GenBank/DDBJ databases">
        <title>The Genome Sequence of Ochroconis gallopava CBS43764.</title>
        <authorList>
            <consortium name="The Broad Institute Genomics Platform"/>
            <person name="Cuomo C."/>
            <person name="de Hoog S."/>
            <person name="Gorbushina A."/>
            <person name="Stielow B."/>
            <person name="Teixiera M."/>
            <person name="Abouelleil A."/>
            <person name="Chapman S.B."/>
            <person name="Priest M."/>
            <person name="Young S.K."/>
            <person name="Wortman J."/>
            <person name="Nusbaum C."/>
            <person name="Birren B."/>
        </authorList>
    </citation>
    <scope>NUCLEOTIDE SEQUENCE [LARGE SCALE GENOMIC DNA]</scope>
    <source>
        <strain evidence="2 3">CBS 43764</strain>
    </source>
</reference>
<dbReference type="GO" id="GO:0016491">
    <property type="term" value="F:oxidoreductase activity"/>
    <property type="evidence" value="ECO:0007669"/>
    <property type="project" value="UniProtKB-KW"/>
</dbReference>
<dbReference type="InParanoid" id="A0A0D1XSS6"/>
<proteinExistence type="predicted"/>
<dbReference type="HOGENOM" id="CLU_010194_44_4_1"/>
<keyword evidence="3" id="KW-1185">Reference proteome</keyword>
<dbReference type="VEuPathDB" id="FungiDB:PV09_03641"/>
<protein>
    <recommendedName>
        <fullName evidence="4">Ketoreductase (KR) domain-containing protein</fullName>
    </recommendedName>
</protein>
<dbReference type="OrthoDB" id="542013at2759"/>
<dbReference type="Proteomes" id="UP000053259">
    <property type="component" value="Unassembled WGS sequence"/>
</dbReference>
<dbReference type="PANTHER" id="PTHR43157">
    <property type="entry name" value="PHOSPHATIDYLINOSITOL-GLYCAN BIOSYNTHESIS CLASS F PROTEIN-RELATED"/>
    <property type="match status" value="1"/>
</dbReference>
<dbReference type="EMBL" id="KN847537">
    <property type="protein sequence ID" value="KIW05786.1"/>
    <property type="molecule type" value="Genomic_DNA"/>
</dbReference>
<dbReference type="RefSeq" id="XP_016215655.1">
    <property type="nucleotide sequence ID" value="XM_016356862.1"/>
</dbReference>
<keyword evidence="1" id="KW-0560">Oxidoreductase</keyword>
<dbReference type="PRINTS" id="PR00081">
    <property type="entry name" value="GDHRDH"/>
</dbReference>
<dbReference type="Pfam" id="PF00106">
    <property type="entry name" value="adh_short"/>
    <property type="match status" value="1"/>
</dbReference>
<evidence type="ECO:0008006" key="4">
    <source>
        <dbReference type="Google" id="ProtNLM"/>
    </source>
</evidence>
<evidence type="ECO:0000313" key="3">
    <source>
        <dbReference type="Proteomes" id="UP000053259"/>
    </source>
</evidence>
<organism evidence="2 3">
    <name type="scientific">Verruconis gallopava</name>
    <dbReference type="NCBI Taxonomy" id="253628"/>
    <lineage>
        <taxon>Eukaryota</taxon>
        <taxon>Fungi</taxon>
        <taxon>Dikarya</taxon>
        <taxon>Ascomycota</taxon>
        <taxon>Pezizomycotina</taxon>
        <taxon>Dothideomycetes</taxon>
        <taxon>Pleosporomycetidae</taxon>
        <taxon>Venturiales</taxon>
        <taxon>Sympoventuriaceae</taxon>
        <taxon>Verruconis</taxon>
    </lineage>
</organism>
<evidence type="ECO:0000313" key="2">
    <source>
        <dbReference type="EMBL" id="KIW05786.1"/>
    </source>
</evidence>
<dbReference type="AlphaFoldDB" id="A0A0D1XSS6"/>
<sequence length="333" mass="36616">MSTSFKHDFVRDQRVVLPTADTYAAAIRGGTFIVTGSNTGLGFDAAKSLVQTGASKVILAVRTPSKGEDARSKIETATGITGVLEVWQLEMASYDSILAFAKRVELLERVDAIIENAAMALDKWQTGDKGMEMSLIVNVTGTMLLAGLVMPKLKECAEKFNIKPTISIVGSGVAHQDDCRDELNRVPDEEDIIDFFNDPVHGINARYPLSKLLLLYAVREWALRNPVSLTGVVVNYVNPGLCYTELARHVDEKIRKHVEALRDQIGRTSEMGSRTLVHGAVAGEESHGKYLSECMVKEHYNPESITGEEGQKMQKRVWKSLTNHINAISPGCL</sequence>
<dbReference type="InterPro" id="IPR002347">
    <property type="entry name" value="SDR_fam"/>
</dbReference>
<dbReference type="InterPro" id="IPR036291">
    <property type="entry name" value="NAD(P)-bd_dom_sf"/>
</dbReference>
<dbReference type="GeneID" id="27311614"/>
<gene>
    <name evidence="2" type="ORF">PV09_03641</name>
</gene>